<dbReference type="Proteomes" id="UP000475117">
    <property type="component" value="Chromosome"/>
</dbReference>
<dbReference type="KEGG" id="soa:G3M56_011930"/>
<evidence type="ECO:0000313" key="2">
    <source>
        <dbReference type="Proteomes" id="UP000475117"/>
    </source>
</evidence>
<organism evidence="1 2">
    <name type="scientific">Sulfuriroseicoccus oceanibius</name>
    <dbReference type="NCBI Taxonomy" id="2707525"/>
    <lineage>
        <taxon>Bacteria</taxon>
        <taxon>Pseudomonadati</taxon>
        <taxon>Verrucomicrobiota</taxon>
        <taxon>Verrucomicrobiia</taxon>
        <taxon>Verrucomicrobiales</taxon>
        <taxon>Verrucomicrobiaceae</taxon>
        <taxon>Sulfuriroseicoccus</taxon>
    </lineage>
</organism>
<proteinExistence type="predicted"/>
<gene>
    <name evidence="1" type="ORF">G3M56_011930</name>
</gene>
<name>A0A6B3LBN2_9BACT</name>
<sequence length="165" mass="18177">MGILSFFSSSKGQEKPHKQQPIAIVVDLKEHKIGSTLLGSSIAATDSFQTVGQGWEVGTKNGLLDYGLFEIGCFQGSYTRAGEPIEIGKDTTQNDILKMFGEPYWTDRSDGEVIMFYEYKAGTVELQFEFPDGKSLGIITLLKDGVLSEATQRKAYGVTKPWPPK</sequence>
<accession>A0A6B3LBN2</accession>
<dbReference type="RefSeq" id="WP_164363812.1">
    <property type="nucleotide sequence ID" value="NZ_CP066776.1"/>
</dbReference>
<reference evidence="1 2" key="1">
    <citation type="submission" date="2020-12" db="EMBL/GenBank/DDBJ databases">
        <title>Sulforoseuscoccus oceanibium gen. nov., sp. nov., a representative of the phylum Verrucomicrobia with special cytoplasmic membrane, and proposal of Sulforoseuscoccusaceae fam. nov.</title>
        <authorList>
            <person name="Xi F."/>
        </authorList>
    </citation>
    <scope>NUCLEOTIDE SEQUENCE [LARGE SCALE GENOMIC DNA]</scope>
    <source>
        <strain evidence="1 2">T37</strain>
    </source>
</reference>
<dbReference type="EMBL" id="CP066776">
    <property type="protein sequence ID" value="QQL44583.1"/>
    <property type="molecule type" value="Genomic_DNA"/>
</dbReference>
<keyword evidence="2" id="KW-1185">Reference proteome</keyword>
<dbReference type="AlphaFoldDB" id="A0A6B3LBN2"/>
<evidence type="ECO:0000313" key="1">
    <source>
        <dbReference type="EMBL" id="QQL44583.1"/>
    </source>
</evidence>
<protein>
    <submittedName>
        <fullName evidence="1">Uncharacterized protein</fullName>
    </submittedName>
</protein>